<dbReference type="EMBL" id="JARBJD010000012">
    <property type="protein sequence ID" value="KAK2962209.1"/>
    <property type="molecule type" value="Genomic_DNA"/>
</dbReference>
<feature type="compositionally biased region" description="Basic and acidic residues" evidence="1">
    <location>
        <begin position="666"/>
        <end position="683"/>
    </location>
</feature>
<feature type="compositionally biased region" description="Pro residues" evidence="1">
    <location>
        <begin position="1173"/>
        <end position="1189"/>
    </location>
</feature>
<feature type="compositionally biased region" description="Basic and acidic residues" evidence="1">
    <location>
        <begin position="790"/>
        <end position="804"/>
    </location>
</feature>
<feature type="region of interest" description="Disordered" evidence="1">
    <location>
        <begin position="790"/>
        <end position="821"/>
    </location>
</feature>
<dbReference type="PANTHER" id="PTHR22731:SF3">
    <property type="entry name" value="RIBONUCLEASES P_MRP PROTEIN SUBUNIT POP1"/>
    <property type="match status" value="1"/>
</dbReference>
<feature type="region of interest" description="Disordered" evidence="1">
    <location>
        <begin position="1117"/>
        <end position="1144"/>
    </location>
</feature>
<evidence type="ECO:0000256" key="1">
    <source>
        <dbReference type="SAM" id="MobiDB-lite"/>
    </source>
</evidence>
<dbReference type="Proteomes" id="UP001281761">
    <property type="component" value="Unassembled WGS sequence"/>
</dbReference>
<gene>
    <name evidence="3" type="ORF">BLNAU_2869</name>
</gene>
<keyword evidence="4" id="KW-1185">Reference proteome</keyword>
<feature type="region of interest" description="Disordered" evidence="1">
    <location>
        <begin position="857"/>
        <end position="908"/>
    </location>
</feature>
<feature type="compositionally biased region" description="Polar residues" evidence="1">
    <location>
        <begin position="1125"/>
        <end position="1135"/>
    </location>
</feature>
<feature type="region of interest" description="Disordered" evidence="1">
    <location>
        <begin position="660"/>
        <end position="719"/>
    </location>
</feature>
<accession>A0ABQ9YF48</accession>
<dbReference type="InterPro" id="IPR009723">
    <property type="entry name" value="Pop1_N"/>
</dbReference>
<evidence type="ECO:0000313" key="4">
    <source>
        <dbReference type="Proteomes" id="UP001281761"/>
    </source>
</evidence>
<feature type="compositionally biased region" description="Basic residues" evidence="1">
    <location>
        <begin position="812"/>
        <end position="821"/>
    </location>
</feature>
<feature type="compositionally biased region" description="Basic and acidic residues" evidence="1">
    <location>
        <begin position="699"/>
        <end position="719"/>
    </location>
</feature>
<comment type="caution">
    <text evidence="3">The sequence shown here is derived from an EMBL/GenBank/DDBJ whole genome shotgun (WGS) entry which is preliminary data.</text>
</comment>
<proteinExistence type="predicted"/>
<evidence type="ECO:0000259" key="2">
    <source>
        <dbReference type="Pfam" id="PF06978"/>
    </source>
</evidence>
<organism evidence="3 4">
    <name type="scientific">Blattamonas nauphoetae</name>
    <dbReference type="NCBI Taxonomy" id="2049346"/>
    <lineage>
        <taxon>Eukaryota</taxon>
        <taxon>Metamonada</taxon>
        <taxon>Preaxostyla</taxon>
        <taxon>Oxymonadida</taxon>
        <taxon>Blattamonas</taxon>
    </lineage>
</organism>
<feature type="compositionally biased region" description="Polar residues" evidence="1">
    <location>
        <begin position="875"/>
        <end position="889"/>
    </location>
</feature>
<feature type="compositionally biased region" description="Polar residues" evidence="1">
    <location>
        <begin position="684"/>
        <end position="698"/>
    </location>
</feature>
<name>A0ABQ9YF48_9EUKA</name>
<feature type="region of interest" description="Disordered" evidence="1">
    <location>
        <begin position="1165"/>
        <end position="1189"/>
    </location>
</feature>
<protein>
    <submittedName>
        <fullName evidence="3">Ribonucleases P/MRP protein subunit POP1</fullName>
    </submittedName>
</protein>
<dbReference type="Pfam" id="PF06978">
    <property type="entry name" value="POP1_N"/>
    <property type="match status" value="1"/>
</dbReference>
<evidence type="ECO:0000313" key="3">
    <source>
        <dbReference type="EMBL" id="KAK2962209.1"/>
    </source>
</evidence>
<dbReference type="PANTHER" id="PTHR22731">
    <property type="entry name" value="RIBONUCLEASES P/MRP PROTEIN SUBUNIT POP1"/>
    <property type="match status" value="1"/>
</dbReference>
<feature type="region of interest" description="Disordered" evidence="1">
    <location>
        <begin position="1040"/>
        <end position="1063"/>
    </location>
</feature>
<sequence>MGLIVLDVHMTQEESDKPLILPSSVDLDRFVEARSKEITKLKEDIIARKKDKTKRSFQTLPRHMRRRSQSHNLHRVPVSIRAWAEKEFERSKPNHHPPGRAKRRFTKHLLHPKHRWEREFDARSLTPTKVLTLDKSKYQHLLKASEKTDKQPKEPLTYSTIEKANKGVWLPTHVWHAKRFFMRKRWGYMLATEHHQKSFKAIKAALTGGCAIHDASYLNTIGICGDAQRIIQVINAFVPLLTLHASDSLQSILLSEKREIYTTLYHPNLYPYGAIGQCSLIFTTNSVHTSFDSTSESAQVSTSDQLLVCIHPTVRAEFLDALFVHIMNTEGLEIPNEQIPRIKQADPSMSSPSRWAIGSLQVVDYRRHFCRFQLRGPLSLLLLQSCLNPFIPTDLTTRMKNEDGTPNPAFQPFFGDAQTLKEQADHWHSLFVAPNASYLPPNSVIPLRVVDPRFDSPQPKLLWSVQRRTSVKLSDDIIQALQTATGKGKDLIVYEWTLDQHPFKKEEEEGHQSVDDKFPARFIKDYLAESRTTQQSVFSPSVENAAISYFTHAISAGIDTNSVPQHSSLTSPLFDASGLAWMTGLQYTPPRLNGNHEIIVPQSTTYDLTHFVRECILIGIKSKQLASVNLTLEGVASEINQTIAEMKERRERAATLKAVRKAIRLNPEEDGKEKKEKQDEDKQTPTPSNQSTGDNTSEMLKDDAAPKPETDSAVQEDKADVQNQQQFLEAMEKFTAKSIQEKGQKFNRYPTNEWKSAEWPYCFTPSLLLIQQPANAYRPFKAYWVRPEVEKKPEDGTEPPKTEPEPVQPKQQQKHKKKKKKFNELIQEENVALIQVAQQQDPEGSFLLKKPWTERMKAKKQKQKMELGIPISSGKPPSTSPSDPQPGQEQTEDGTEPKPPPNKPRITKEMRASVISKIGGGMDVICPSEWAMPLFMAFVSSGAVPFGVDEAVQLELETMSFGLVETTQENPPFTSTSSAFPLLFPTHQPDTFSSARQNVITLLDAMQKEGRKAGRGLHEDLGRWKAARLDSPFVCDWESLWSSPSETPEQASSEMETDAADQNEPLKISELMAKLLQYGSDKQRWAASQSQIKKVLKYEKVRESLLGEERKDVNVIWKQKRTHSGSDPLTDQPSKPDNDDSTLTPHEALAQFSKKINAPNEIVTSQSMKQQQDPPPNDSLVAPPPSNPLIPPPPTVTVIDCPQPPPIEEAFSFYTTQLSAPYPSLSLTTRPFTPSRDTITPVRQSPFFVLRDREQLCALFPALVHPRSFNQTTTAFPVSTLPMPDILRTALIPVSIRTYNAYPDPASPLYILNDKQIQFVMSKNFSISPLNIQQARPETRVGFVVDGHTSPVQGSIGIGKGFVRGDKMFEYLQRFATKQGETVPACVLVYYQQVAGCKMRLGTLTLCFGP</sequence>
<feature type="domain" description="Pop1 N-terminal" evidence="2">
    <location>
        <begin position="30"/>
        <end position="224"/>
    </location>
</feature>
<reference evidence="3 4" key="1">
    <citation type="journal article" date="2022" name="bioRxiv">
        <title>Genomics of Preaxostyla Flagellates Illuminates Evolutionary Transitions and the Path Towards Mitochondrial Loss.</title>
        <authorList>
            <person name="Novak L.V.F."/>
            <person name="Treitli S.C."/>
            <person name="Pyrih J."/>
            <person name="Halakuc P."/>
            <person name="Pipaliya S.V."/>
            <person name="Vacek V."/>
            <person name="Brzon O."/>
            <person name="Soukal P."/>
            <person name="Eme L."/>
            <person name="Dacks J.B."/>
            <person name="Karnkowska A."/>
            <person name="Elias M."/>
            <person name="Hampl V."/>
        </authorList>
    </citation>
    <scope>NUCLEOTIDE SEQUENCE [LARGE SCALE GENOMIC DNA]</scope>
    <source>
        <strain evidence="3">NAU3</strain>
        <tissue evidence="3">Gut</tissue>
    </source>
</reference>
<dbReference type="InterPro" id="IPR039182">
    <property type="entry name" value="Pop1"/>
</dbReference>
<feature type="compositionally biased region" description="Polar residues" evidence="1">
    <location>
        <begin position="1040"/>
        <end position="1054"/>
    </location>
</feature>